<dbReference type="EC" id="3.1.-.-" evidence="9"/>
<dbReference type="OrthoDB" id="9798176at2"/>
<dbReference type="GO" id="GO:0051607">
    <property type="term" value="P:defense response to virus"/>
    <property type="evidence" value="ECO:0007669"/>
    <property type="project" value="UniProtKB-UniRule"/>
</dbReference>
<dbReference type="InterPro" id="IPR021127">
    <property type="entry name" value="CRISPR_associated_Cas2"/>
</dbReference>
<reference evidence="12" key="1">
    <citation type="submission" date="2018-09" db="EMBL/GenBank/DDBJ databases">
        <authorList>
            <person name="Livingstone P.G."/>
            <person name="Whitworth D.E."/>
        </authorList>
    </citation>
    <scope>NUCLEOTIDE SEQUENCE [LARGE SCALE GENOMIC DNA]</scope>
    <source>
        <strain evidence="12">AB047A</strain>
    </source>
</reference>
<keyword evidence="12" id="KW-1185">Reference proteome</keyword>
<dbReference type="Gene3D" id="3.30.70.240">
    <property type="match status" value="1"/>
</dbReference>
<evidence type="ECO:0000256" key="8">
    <source>
        <dbReference type="ARBA" id="ARBA00023118"/>
    </source>
</evidence>
<keyword evidence="8 9" id="KW-0051">Antiviral defense</keyword>
<evidence type="ECO:0000256" key="3">
    <source>
        <dbReference type="ARBA" id="ARBA00022722"/>
    </source>
</evidence>
<comment type="cofactor">
    <cofactor evidence="1 9">
        <name>Mg(2+)</name>
        <dbReference type="ChEBI" id="CHEBI:18420"/>
    </cofactor>
</comment>
<keyword evidence="3 9" id="KW-0540">Nuclease</keyword>
<dbReference type="PIRSF" id="PIRSF032582">
    <property type="entry name" value="Cas2"/>
    <property type="match status" value="1"/>
</dbReference>
<evidence type="ECO:0000256" key="6">
    <source>
        <dbReference type="ARBA" id="ARBA00022801"/>
    </source>
</evidence>
<evidence type="ECO:0000313" key="11">
    <source>
        <dbReference type="EMBL" id="RKH69364.1"/>
    </source>
</evidence>
<dbReference type="AlphaFoldDB" id="A0A3A8R235"/>
<evidence type="ECO:0000313" key="12">
    <source>
        <dbReference type="Proteomes" id="UP000282656"/>
    </source>
</evidence>
<dbReference type="Proteomes" id="UP000282656">
    <property type="component" value="Unassembled WGS sequence"/>
</dbReference>
<evidence type="ECO:0000256" key="10">
    <source>
        <dbReference type="PIRNR" id="PIRNR032582"/>
    </source>
</evidence>
<evidence type="ECO:0000256" key="2">
    <source>
        <dbReference type="ARBA" id="ARBA00009959"/>
    </source>
</evidence>
<dbReference type="EMBL" id="RAWM01000034">
    <property type="protein sequence ID" value="RKH69364.1"/>
    <property type="molecule type" value="Genomic_DNA"/>
</dbReference>
<dbReference type="CDD" id="cd09725">
    <property type="entry name" value="Cas2_I_II_III"/>
    <property type="match status" value="1"/>
</dbReference>
<evidence type="ECO:0000256" key="1">
    <source>
        <dbReference type="ARBA" id="ARBA00001946"/>
    </source>
</evidence>
<evidence type="ECO:0000256" key="5">
    <source>
        <dbReference type="ARBA" id="ARBA00022759"/>
    </source>
</evidence>
<evidence type="ECO:0000256" key="9">
    <source>
        <dbReference type="HAMAP-Rule" id="MF_01471"/>
    </source>
</evidence>
<protein>
    <recommendedName>
        <fullName evidence="9">CRISPR-associated endoribonuclease Cas2</fullName>
        <ecNumber evidence="9">3.1.-.-</ecNumber>
    </recommendedName>
</protein>
<proteinExistence type="inferred from homology"/>
<keyword evidence="7 9" id="KW-0460">Magnesium</keyword>
<dbReference type="PANTHER" id="PTHR34405:SF3">
    <property type="entry name" value="CRISPR-ASSOCIATED ENDORIBONUCLEASE CAS2 3"/>
    <property type="match status" value="1"/>
</dbReference>
<accession>A0A3A8R235</accession>
<sequence length="96" mass="11090">MLVLVCYDVANDDTAGARRLRRIAEACKDHGVRVQYSLFECRVGKREWVALRQRLLDEVELAKDSLRFYFLHADEEARCEHYGARLPLDPTGPLIV</sequence>
<comment type="caution">
    <text evidence="11">The sequence shown here is derived from an EMBL/GenBank/DDBJ whole genome shotgun (WGS) entry which is preliminary data.</text>
</comment>
<comment type="similarity">
    <text evidence="2 9 10">Belongs to the CRISPR-associated endoribonuclease Cas2 protein family.</text>
</comment>
<keyword evidence="4 9" id="KW-0479">Metal-binding</keyword>
<dbReference type="GO" id="GO:0016787">
    <property type="term" value="F:hydrolase activity"/>
    <property type="evidence" value="ECO:0007669"/>
    <property type="project" value="UniProtKB-KW"/>
</dbReference>
<dbReference type="GO" id="GO:0004521">
    <property type="term" value="F:RNA endonuclease activity"/>
    <property type="evidence" value="ECO:0007669"/>
    <property type="project" value="UniProtKB-UniRule"/>
</dbReference>
<dbReference type="GO" id="GO:0043571">
    <property type="term" value="P:maintenance of CRISPR repeat elements"/>
    <property type="evidence" value="ECO:0007669"/>
    <property type="project" value="UniProtKB-UniRule"/>
</dbReference>
<dbReference type="RefSeq" id="WP_121770053.1">
    <property type="nucleotide sequence ID" value="NZ_RAWM01000034.1"/>
</dbReference>
<evidence type="ECO:0000256" key="4">
    <source>
        <dbReference type="ARBA" id="ARBA00022723"/>
    </source>
</evidence>
<feature type="binding site" evidence="9">
    <location>
        <position position="8"/>
    </location>
    <ligand>
        <name>Mg(2+)</name>
        <dbReference type="ChEBI" id="CHEBI:18420"/>
        <note>catalytic</note>
    </ligand>
</feature>
<keyword evidence="6 9" id="KW-0378">Hydrolase</keyword>
<dbReference type="PANTHER" id="PTHR34405">
    <property type="entry name" value="CRISPR-ASSOCIATED ENDORIBONUCLEASE CAS2"/>
    <property type="match status" value="1"/>
</dbReference>
<comment type="function">
    <text evidence="9">CRISPR (clustered regularly interspaced short palindromic repeat), is an adaptive immune system that provides protection against mobile genetic elements (viruses, transposable elements and conjugative plasmids). CRISPR clusters contain sequences complementary to antecedent mobile elements and target invading nucleic acids. CRISPR clusters are transcribed and processed into CRISPR RNA (crRNA). Functions as a ssRNA-specific endoribonuclease. Involved in the integration of spacer DNA into the CRISPR cassette.</text>
</comment>
<dbReference type="SUPFAM" id="SSF143430">
    <property type="entry name" value="TTP0101/SSO1404-like"/>
    <property type="match status" value="1"/>
</dbReference>
<gene>
    <name evidence="9 11" type="primary">cas2</name>
    <name evidence="11" type="ORF">D7X96_15330</name>
</gene>
<organism evidence="11 12">
    <name type="scientific">Corallococcus interemptor</name>
    <dbReference type="NCBI Taxonomy" id="2316720"/>
    <lineage>
        <taxon>Bacteria</taxon>
        <taxon>Pseudomonadati</taxon>
        <taxon>Myxococcota</taxon>
        <taxon>Myxococcia</taxon>
        <taxon>Myxococcales</taxon>
        <taxon>Cystobacterineae</taxon>
        <taxon>Myxococcaceae</taxon>
        <taxon>Corallococcus</taxon>
    </lineage>
</organism>
<dbReference type="Pfam" id="PF09827">
    <property type="entry name" value="CRISPR_Cas2"/>
    <property type="match status" value="1"/>
</dbReference>
<dbReference type="GO" id="GO:0046872">
    <property type="term" value="F:metal ion binding"/>
    <property type="evidence" value="ECO:0007669"/>
    <property type="project" value="UniProtKB-UniRule"/>
</dbReference>
<dbReference type="HAMAP" id="MF_01471">
    <property type="entry name" value="Cas2"/>
    <property type="match status" value="1"/>
</dbReference>
<name>A0A3A8R235_9BACT</name>
<evidence type="ECO:0000256" key="7">
    <source>
        <dbReference type="ARBA" id="ARBA00022842"/>
    </source>
</evidence>
<keyword evidence="5 9" id="KW-0255">Endonuclease</keyword>
<dbReference type="InterPro" id="IPR019199">
    <property type="entry name" value="Virulence_VapD/CRISPR_Cas2"/>
</dbReference>
<comment type="subunit">
    <text evidence="9">Homodimer, forms a heterotetramer with a Cas1 homodimer.</text>
</comment>
<dbReference type="NCBIfam" id="TIGR01573">
    <property type="entry name" value="cas2"/>
    <property type="match status" value="1"/>
</dbReference>